<evidence type="ECO:0000256" key="6">
    <source>
        <dbReference type="SAM" id="Phobius"/>
    </source>
</evidence>
<dbReference type="GO" id="GO:0046872">
    <property type="term" value="F:metal ion binding"/>
    <property type="evidence" value="ECO:0007669"/>
    <property type="project" value="InterPro"/>
</dbReference>
<dbReference type="InterPro" id="IPR041792">
    <property type="entry name" value="MPP_PAP"/>
</dbReference>
<keyword evidence="6" id="KW-0812">Transmembrane</keyword>
<reference evidence="10" key="1">
    <citation type="submission" date="2021-01" db="EMBL/GenBank/DDBJ databases">
        <authorList>
            <person name="Corre E."/>
            <person name="Pelletier E."/>
            <person name="Niang G."/>
            <person name="Scheremetjew M."/>
            <person name="Finn R."/>
            <person name="Kale V."/>
            <person name="Holt S."/>
            <person name="Cochrane G."/>
            <person name="Meng A."/>
            <person name="Brown T."/>
            <person name="Cohen L."/>
        </authorList>
    </citation>
    <scope>NUCLEOTIDE SEQUENCE</scope>
    <source>
        <strain evidence="10">CCMP1510</strain>
    </source>
</reference>
<dbReference type="Gene3D" id="2.60.40.380">
    <property type="entry name" value="Purple acid phosphatase-like, N-terminal"/>
    <property type="match status" value="1"/>
</dbReference>
<name>A0A7S3K6E3_9STRA</name>
<dbReference type="InterPro" id="IPR008963">
    <property type="entry name" value="Purple_acid_Pase-like_N"/>
</dbReference>
<dbReference type="CDD" id="cd00839">
    <property type="entry name" value="MPP_PAPs"/>
    <property type="match status" value="1"/>
</dbReference>
<proteinExistence type="inferred from homology"/>
<evidence type="ECO:0000313" key="10">
    <source>
        <dbReference type="EMBL" id="CAE0374818.1"/>
    </source>
</evidence>
<gene>
    <name evidence="10" type="ORF">ALAG00032_LOCUS15622</name>
</gene>
<evidence type="ECO:0000256" key="1">
    <source>
        <dbReference type="ARBA" id="ARBA00022729"/>
    </source>
</evidence>
<evidence type="ECO:0000259" key="7">
    <source>
        <dbReference type="Pfam" id="PF00149"/>
    </source>
</evidence>
<dbReference type="InterPro" id="IPR004843">
    <property type="entry name" value="Calcineurin-like_PHP"/>
</dbReference>
<comment type="similarity">
    <text evidence="4">Belongs to the metallophosphoesterase superfamily. Purple acid phosphatase family.</text>
</comment>
<feature type="domain" description="Calcineurin-like phosphoesterase" evidence="7">
    <location>
        <begin position="232"/>
        <end position="407"/>
    </location>
</feature>
<comment type="catalytic activity">
    <reaction evidence="4">
        <text>a phosphate monoester + H2O = an alcohol + phosphate</text>
        <dbReference type="Rhea" id="RHEA:15017"/>
        <dbReference type="ChEBI" id="CHEBI:15377"/>
        <dbReference type="ChEBI" id="CHEBI:30879"/>
        <dbReference type="ChEBI" id="CHEBI:43474"/>
        <dbReference type="ChEBI" id="CHEBI:67140"/>
        <dbReference type="EC" id="3.1.3.2"/>
    </reaction>
</comment>
<feature type="domain" description="Purple acid phosphatase C-terminal" evidence="8">
    <location>
        <begin position="422"/>
        <end position="477"/>
    </location>
</feature>
<evidence type="ECO:0000259" key="8">
    <source>
        <dbReference type="Pfam" id="PF14008"/>
    </source>
</evidence>
<keyword evidence="1" id="KW-0732">Signal</keyword>
<keyword evidence="6" id="KW-1133">Transmembrane helix</keyword>
<organism evidence="10">
    <name type="scientific">Aureoumbra lagunensis</name>
    <dbReference type="NCBI Taxonomy" id="44058"/>
    <lineage>
        <taxon>Eukaryota</taxon>
        <taxon>Sar</taxon>
        <taxon>Stramenopiles</taxon>
        <taxon>Ochrophyta</taxon>
        <taxon>Pelagophyceae</taxon>
        <taxon>Pelagomonadales</taxon>
        <taxon>Aureoumbra</taxon>
    </lineage>
</organism>
<dbReference type="Pfam" id="PF14008">
    <property type="entry name" value="Metallophos_C"/>
    <property type="match status" value="1"/>
</dbReference>
<dbReference type="InterPro" id="IPR029052">
    <property type="entry name" value="Metallo-depent_PP-like"/>
</dbReference>
<dbReference type="Gene3D" id="3.60.21.10">
    <property type="match status" value="1"/>
</dbReference>
<evidence type="ECO:0000256" key="5">
    <source>
        <dbReference type="SAM" id="MobiDB-lite"/>
    </source>
</evidence>
<feature type="transmembrane region" description="Helical" evidence="6">
    <location>
        <begin position="585"/>
        <end position="607"/>
    </location>
</feature>
<accession>A0A7S3K6E3</accession>
<evidence type="ECO:0000256" key="3">
    <source>
        <dbReference type="ARBA" id="ARBA00023180"/>
    </source>
</evidence>
<dbReference type="PANTHER" id="PTHR22953">
    <property type="entry name" value="ACID PHOSPHATASE RELATED"/>
    <property type="match status" value="1"/>
</dbReference>
<protein>
    <recommendedName>
        <fullName evidence="4">Purple acid phosphatase</fullName>
        <ecNumber evidence="4">3.1.3.2</ecNumber>
    </recommendedName>
</protein>
<evidence type="ECO:0000256" key="2">
    <source>
        <dbReference type="ARBA" id="ARBA00022801"/>
    </source>
</evidence>
<dbReference type="InterPro" id="IPR025733">
    <property type="entry name" value="PAPs_C"/>
</dbReference>
<evidence type="ECO:0000256" key="4">
    <source>
        <dbReference type="RuleBase" id="RU361203"/>
    </source>
</evidence>
<feature type="region of interest" description="Disordered" evidence="5">
    <location>
        <begin position="556"/>
        <end position="579"/>
    </location>
</feature>
<dbReference type="PANTHER" id="PTHR22953:SF153">
    <property type="entry name" value="PURPLE ACID PHOSPHATASE"/>
    <property type="match status" value="1"/>
</dbReference>
<dbReference type="Pfam" id="PF00149">
    <property type="entry name" value="Metallophos"/>
    <property type="match status" value="1"/>
</dbReference>
<keyword evidence="2 4" id="KW-0378">Hydrolase</keyword>
<dbReference type="SUPFAM" id="SSF49363">
    <property type="entry name" value="Purple acid phosphatase, N-terminal domain"/>
    <property type="match status" value="1"/>
</dbReference>
<keyword evidence="3" id="KW-0325">Glycoprotein</keyword>
<dbReference type="EMBL" id="HBIJ01023626">
    <property type="protein sequence ID" value="CAE0374818.1"/>
    <property type="molecule type" value="Transcribed_RNA"/>
</dbReference>
<keyword evidence="6" id="KW-0472">Membrane</keyword>
<dbReference type="InterPro" id="IPR015914">
    <property type="entry name" value="PAPs_N"/>
</dbReference>
<dbReference type="AlphaFoldDB" id="A0A7S3K6E3"/>
<dbReference type="Pfam" id="PF16656">
    <property type="entry name" value="Pur_ac_phosph_N"/>
    <property type="match status" value="1"/>
</dbReference>
<dbReference type="InterPro" id="IPR039331">
    <property type="entry name" value="PAPs-like"/>
</dbReference>
<dbReference type="SUPFAM" id="SSF56300">
    <property type="entry name" value="Metallo-dependent phosphatases"/>
    <property type="match status" value="1"/>
</dbReference>
<dbReference type="GO" id="GO:0003993">
    <property type="term" value="F:acid phosphatase activity"/>
    <property type="evidence" value="ECO:0007669"/>
    <property type="project" value="UniProtKB-EC"/>
</dbReference>
<evidence type="ECO:0000259" key="9">
    <source>
        <dbReference type="Pfam" id="PF16656"/>
    </source>
</evidence>
<feature type="domain" description="Purple acid phosphatase N-terminal" evidence="9">
    <location>
        <begin position="62"/>
        <end position="205"/>
    </location>
</feature>
<sequence>MKNFYLIVVYATTTICAKQITSNYKRPRASKELLSESVDCNFTFSTYQKPNDDYFRGSACASQVHLTQNSPHSVTISFVSTSAETPSRIEYGLDLNRMQQIAYGNARAYTALMSVDSNLYEPNMGAAFASKEEVHDVTNTTAWAVKGSASRSTGEDQMTGLLSYNNPGAIYSSPLLHTVNINNLQAGQTYYYSIPHHVSRNIFHFRLAKKKQFPFILGLMADIGQTIVSNASIWNLGQMKPDAILLAGDLSYSDGWPFRWDTFARLIEPLASIYPILHVGGNHELGSSENWIHYLERWPTPNIGQAPSPLFWSVDIGPLHLIGLNSYDNFVQGGDRIQRAWLLSDLAHYTTYQRSHSQPWLAVLFHVPFYSSNGAHHLEGELMRKAYEPILYAAGVDFIITGHVHAYERTNHVYNNNNDICGPIYFGLGDAGNRESTYTDWFQPQPEWSIFRESSFGVGQIIIHNSSSLRYEWHREACATNNTKNNYQQPTNGINLNALDCHTPKDNGGFAYEPIDFLDLTKSSDPSCTSKRAHIAASIGLNPLAFHLPPTPHSEEANNNLIFPRPKHSSSSSQKKENDQQRSHIPLIIALLFLLMLLFAFGIFLAARRFVILSRSPSRIFYTVDSYSSLSLSDQIIKGYTRSVPNLTSYSSITGTSTTQQEKEKWCDSQPAATPLQGIQLT</sequence>
<dbReference type="EC" id="3.1.3.2" evidence="4"/>